<proteinExistence type="predicted"/>
<accession>A0A6H1ZDY1</accession>
<evidence type="ECO:0000313" key="2">
    <source>
        <dbReference type="EMBL" id="QJH95027.1"/>
    </source>
</evidence>
<gene>
    <name evidence="1" type="ORF">TM448A00317_0028</name>
    <name evidence="2" type="ORF">TM448B00343_0033</name>
</gene>
<name>A0A6H1ZDY1_9ZZZZ</name>
<organism evidence="1">
    <name type="scientific">viral metagenome</name>
    <dbReference type="NCBI Taxonomy" id="1070528"/>
    <lineage>
        <taxon>unclassified sequences</taxon>
        <taxon>metagenomes</taxon>
        <taxon>organismal metagenomes</taxon>
    </lineage>
</organism>
<dbReference type="Gene3D" id="3.40.50.300">
    <property type="entry name" value="P-loop containing nucleotide triphosphate hydrolases"/>
    <property type="match status" value="1"/>
</dbReference>
<dbReference type="Gene3D" id="3.30.420.280">
    <property type="match status" value="1"/>
</dbReference>
<dbReference type="EMBL" id="MT144611">
    <property type="protein sequence ID" value="QJH95027.1"/>
    <property type="molecule type" value="Genomic_DNA"/>
</dbReference>
<evidence type="ECO:0000313" key="1">
    <source>
        <dbReference type="EMBL" id="QJA46126.1"/>
    </source>
</evidence>
<protein>
    <submittedName>
        <fullName evidence="1">Putative terminase</fullName>
    </submittedName>
</protein>
<dbReference type="EMBL" id="MT144003">
    <property type="protein sequence ID" value="QJA46126.1"/>
    <property type="molecule type" value="Genomic_DNA"/>
</dbReference>
<sequence length="453" mass="52287">MLQAVSDEQYSEFIKCAESPSYFIMNYCKTMNVETSEVKVFPDYPYLREFFDQNTEPCNEHVEKSRQMTVSWAFMALFLWDIQFKPSIVDFVTSRKEALIDDGGSNSTPDSLLGKVRFMWEGLPPFLKVPLDFAFLRVRNPVTASFIKGESANPDSGRGGTYYRALMDEAALVPRSETVFGALCQACKKGLYMNSTPYGRGGAFARIRFDKETTFRKRSLHWKTHPLRDDKWYQDQVINMTPDEVARELDISYEKSVAGQIYHMFDYNTQVGDYPYDPDLPLYRGWDFGTGNPTAVLWIQECPVPGKPYPEIRIFDELEQSERTPDYFGNIVNDKPYRNDGKDYGDPAGKQRQANMKSWVSWLAECGISIDVKYGVRIVDSILAGQRIMPHIRVDRKCVRFLECLSDYKHPTDSQGKVIGDGYEDNWATHIMKAFEYYAVNRHPLRSAEWKVL</sequence>
<dbReference type="InterPro" id="IPR027417">
    <property type="entry name" value="P-loop_NTPase"/>
</dbReference>
<reference evidence="1" key="1">
    <citation type="submission" date="2020-03" db="EMBL/GenBank/DDBJ databases">
        <title>The deep terrestrial virosphere.</title>
        <authorList>
            <person name="Holmfeldt K."/>
            <person name="Nilsson E."/>
            <person name="Simone D."/>
            <person name="Lopez-Fernandez M."/>
            <person name="Wu X."/>
            <person name="de Brujin I."/>
            <person name="Lundin D."/>
            <person name="Andersson A."/>
            <person name="Bertilsson S."/>
            <person name="Dopson M."/>
        </authorList>
    </citation>
    <scope>NUCLEOTIDE SEQUENCE</scope>
    <source>
        <strain evidence="1">TM448A00317</strain>
        <strain evidence="2">TM448B00343</strain>
    </source>
</reference>
<dbReference type="AlphaFoldDB" id="A0A6H1ZDY1"/>